<evidence type="ECO:0000256" key="4">
    <source>
        <dbReference type="ARBA" id="ARBA00023216"/>
    </source>
</evidence>
<dbReference type="FunFam" id="1.10.220.10:FF:000001">
    <property type="entry name" value="Annexin"/>
    <property type="match status" value="1"/>
</dbReference>
<dbReference type="AlphaFoldDB" id="A0A834GQ28"/>
<dbReference type="InterPro" id="IPR037104">
    <property type="entry name" value="Annexin_sf"/>
</dbReference>
<dbReference type="InterPro" id="IPR018502">
    <property type="entry name" value="Annexin_repeat"/>
</dbReference>
<dbReference type="SUPFAM" id="SSF47874">
    <property type="entry name" value="Annexin"/>
    <property type="match status" value="1"/>
</dbReference>
<comment type="domain">
    <text evidence="6">A pair of annexin repeats may form one binding site for calcium and phospholipid.</text>
</comment>
<evidence type="ECO:0000256" key="3">
    <source>
        <dbReference type="ARBA" id="ARBA00022837"/>
    </source>
</evidence>
<keyword evidence="2 6" id="KW-0677">Repeat</keyword>
<dbReference type="InterPro" id="IPR018252">
    <property type="entry name" value="Annexin_repeat_CS"/>
</dbReference>
<keyword evidence="5 6" id="KW-0111">Calcium/phospholipid-binding</keyword>
<dbReference type="GO" id="GO:0009409">
    <property type="term" value="P:response to cold"/>
    <property type="evidence" value="ECO:0007669"/>
    <property type="project" value="TreeGrafter"/>
</dbReference>
<evidence type="ECO:0000256" key="1">
    <source>
        <dbReference type="ARBA" id="ARBA00007831"/>
    </source>
</evidence>
<keyword evidence="9" id="KW-1185">Reference proteome</keyword>
<evidence type="ECO:0000313" key="9">
    <source>
        <dbReference type="Proteomes" id="UP000626092"/>
    </source>
</evidence>
<organism evidence="8 9">
    <name type="scientific">Rhododendron simsii</name>
    <name type="common">Sims's rhododendron</name>
    <dbReference type="NCBI Taxonomy" id="118357"/>
    <lineage>
        <taxon>Eukaryota</taxon>
        <taxon>Viridiplantae</taxon>
        <taxon>Streptophyta</taxon>
        <taxon>Embryophyta</taxon>
        <taxon>Tracheophyta</taxon>
        <taxon>Spermatophyta</taxon>
        <taxon>Magnoliopsida</taxon>
        <taxon>eudicotyledons</taxon>
        <taxon>Gunneridae</taxon>
        <taxon>Pentapetalae</taxon>
        <taxon>asterids</taxon>
        <taxon>Ericales</taxon>
        <taxon>Ericaceae</taxon>
        <taxon>Ericoideae</taxon>
        <taxon>Rhodoreae</taxon>
        <taxon>Rhododendron</taxon>
    </lineage>
</organism>
<dbReference type="PANTHER" id="PTHR10502">
    <property type="entry name" value="ANNEXIN"/>
    <property type="match status" value="1"/>
</dbReference>
<dbReference type="PRINTS" id="PR00196">
    <property type="entry name" value="ANNEXIN"/>
</dbReference>
<dbReference type="GO" id="GO:0001786">
    <property type="term" value="F:phosphatidylserine binding"/>
    <property type="evidence" value="ECO:0007669"/>
    <property type="project" value="TreeGrafter"/>
</dbReference>
<dbReference type="GO" id="GO:0005544">
    <property type="term" value="F:calcium-dependent phospholipid binding"/>
    <property type="evidence" value="ECO:0007669"/>
    <property type="project" value="UniProtKB-KW"/>
</dbReference>
<dbReference type="GO" id="GO:0009651">
    <property type="term" value="P:response to salt stress"/>
    <property type="evidence" value="ECO:0007669"/>
    <property type="project" value="TreeGrafter"/>
</dbReference>
<keyword evidence="4 6" id="KW-0041">Annexin</keyword>
<dbReference type="PROSITE" id="PS51897">
    <property type="entry name" value="ANNEXIN_2"/>
    <property type="match status" value="3"/>
</dbReference>
<proteinExistence type="inferred from homology"/>
<comment type="caution">
    <text evidence="8">The sequence shown here is derived from an EMBL/GenBank/DDBJ whole genome shotgun (WGS) entry which is preliminary data.</text>
</comment>
<dbReference type="InterPro" id="IPR001464">
    <property type="entry name" value="Annexin"/>
</dbReference>
<name>A0A834GQ28_RHOSS</name>
<accession>A0A834GQ28</accession>
<dbReference type="PANTHER" id="PTHR10502:SF102">
    <property type="entry name" value="ANNEXIN B11"/>
    <property type="match status" value="1"/>
</dbReference>
<evidence type="ECO:0000313" key="8">
    <source>
        <dbReference type="EMBL" id="KAF7136216.1"/>
    </source>
</evidence>
<dbReference type="GO" id="GO:0005509">
    <property type="term" value="F:calcium ion binding"/>
    <property type="evidence" value="ECO:0007669"/>
    <property type="project" value="InterPro"/>
</dbReference>
<evidence type="ECO:0000256" key="2">
    <source>
        <dbReference type="ARBA" id="ARBA00022737"/>
    </source>
</evidence>
<dbReference type="OrthoDB" id="37886at2759"/>
<dbReference type="PROSITE" id="PS00223">
    <property type="entry name" value="ANNEXIN_1"/>
    <property type="match status" value="1"/>
</dbReference>
<sequence length="261" mass="29082">MSTAHPEVKAAPAESDPPEITKARNDAARLHRAFEGKGCDEATIVSILANRSAAERALIRKEYNNNFSEDLDKALPKELGTGDLKLLLAYVDTTRSEGPEVDAKIVEKDAKELYKDGEERLGTNEATFIRIFTERSSAHLAEINSVYRRLYGHSLKKAVKKDTSGKFEFALLTILQCAENPGKYYAKALYKALNPLIAIAGAGIDKRKLTRIIVSRAEIDIEQTKAEYEKKNKKSLSDDVHSKTSGNYRSFLVSLLEPNHR</sequence>
<evidence type="ECO:0000256" key="7">
    <source>
        <dbReference type="SAM" id="MobiDB-lite"/>
    </source>
</evidence>
<dbReference type="GO" id="GO:0009414">
    <property type="term" value="P:response to water deprivation"/>
    <property type="evidence" value="ECO:0007669"/>
    <property type="project" value="TreeGrafter"/>
</dbReference>
<feature type="region of interest" description="Disordered" evidence="7">
    <location>
        <begin position="1"/>
        <end position="20"/>
    </location>
</feature>
<reference evidence="8" key="1">
    <citation type="submission" date="2019-11" db="EMBL/GenBank/DDBJ databases">
        <authorList>
            <person name="Liu Y."/>
            <person name="Hou J."/>
            <person name="Li T.-Q."/>
            <person name="Guan C.-H."/>
            <person name="Wu X."/>
            <person name="Wu H.-Z."/>
            <person name="Ling F."/>
            <person name="Zhang R."/>
            <person name="Shi X.-G."/>
            <person name="Ren J.-P."/>
            <person name="Chen E.-F."/>
            <person name="Sun J.-M."/>
        </authorList>
    </citation>
    <scope>NUCLEOTIDE SEQUENCE</scope>
    <source>
        <strain evidence="8">Adult_tree_wgs_1</strain>
        <tissue evidence="8">Leaves</tissue>
    </source>
</reference>
<dbReference type="GO" id="GO:0009408">
    <property type="term" value="P:response to heat"/>
    <property type="evidence" value="ECO:0007669"/>
    <property type="project" value="TreeGrafter"/>
</dbReference>
<protein>
    <recommendedName>
        <fullName evidence="6">Annexin</fullName>
    </recommendedName>
</protein>
<dbReference type="GO" id="GO:0005737">
    <property type="term" value="C:cytoplasm"/>
    <property type="evidence" value="ECO:0007669"/>
    <property type="project" value="TreeGrafter"/>
</dbReference>
<dbReference type="EMBL" id="WJXA01000008">
    <property type="protein sequence ID" value="KAF7136216.1"/>
    <property type="molecule type" value="Genomic_DNA"/>
</dbReference>
<evidence type="ECO:0000256" key="6">
    <source>
        <dbReference type="RuleBase" id="RU003540"/>
    </source>
</evidence>
<dbReference type="Gene3D" id="1.10.220.10">
    <property type="entry name" value="Annexin"/>
    <property type="match status" value="3"/>
</dbReference>
<dbReference type="Pfam" id="PF00191">
    <property type="entry name" value="Annexin"/>
    <property type="match status" value="3"/>
</dbReference>
<dbReference type="SMART" id="SM00335">
    <property type="entry name" value="ANX"/>
    <property type="match status" value="3"/>
</dbReference>
<dbReference type="FunFam" id="1.10.220.10:FF:000002">
    <property type="entry name" value="Annexin"/>
    <property type="match status" value="1"/>
</dbReference>
<dbReference type="GO" id="GO:0005886">
    <property type="term" value="C:plasma membrane"/>
    <property type="evidence" value="ECO:0007669"/>
    <property type="project" value="TreeGrafter"/>
</dbReference>
<dbReference type="Proteomes" id="UP000626092">
    <property type="component" value="Unassembled WGS sequence"/>
</dbReference>
<gene>
    <name evidence="8" type="ORF">RHSIM_Rhsim08G0157000</name>
</gene>
<comment type="similarity">
    <text evidence="1 6">Belongs to the annexin family.</text>
</comment>
<keyword evidence="3 6" id="KW-0106">Calcium</keyword>
<evidence type="ECO:0000256" key="5">
    <source>
        <dbReference type="ARBA" id="ARBA00023302"/>
    </source>
</evidence>